<keyword evidence="3" id="KW-1185">Reference proteome</keyword>
<organism evidence="2 3">
    <name type="scientific">Vigna unguiculata</name>
    <name type="common">Cowpea</name>
    <dbReference type="NCBI Taxonomy" id="3917"/>
    <lineage>
        <taxon>Eukaryota</taxon>
        <taxon>Viridiplantae</taxon>
        <taxon>Streptophyta</taxon>
        <taxon>Embryophyta</taxon>
        <taxon>Tracheophyta</taxon>
        <taxon>Spermatophyta</taxon>
        <taxon>Magnoliopsida</taxon>
        <taxon>eudicotyledons</taxon>
        <taxon>Gunneridae</taxon>
        <taxon>Pentapetalae</taxon>
        <taxon>rosids</taxon>
        <taxon>fabids</taxon>
        <taxon>Fabales</taxon>
        <taxon>Fabaceae</taxon>
        <taxon>Papilionoideae</taxon>
        <taxon>50 kb inversion clade</taxon>
        <taxon>NPAAA clade</taxon>
        <taxon>indigoferoid/millettioid clade</taxon>
        <taxon>Phaseoleae</taxon>
        <taxon>Vigna</taxon>
    </lineage>
</organism>
<accession>A0A4D6NLK0</accession>
<evidence type="ECO:0000313" key="2">
    <source>
        <dbReference type="EMBL" id="QCE14683.1"/>
    </source>
</evidence>
<feature type="region of interest" description="Disordered" evidence="1">
    <location>
        <begin position="103"/>
        <end position="137"/>
    </location>
</feature>
<dbReference type="Proteomes" id="UP000501690">
    <property type="component" value="Linkage Group LG11"/>
</dbReference>
<reference evidence="2 3" key="1">
    <citation type="submission" date="2019-04" db="EMBL/GenBank/DDBJ databases">
        <title>An improved genome assembly and genetic linkage map for asparagus bean, Vigna unguiculata ssp. sesquipedialis.</title>
        <authorList>
            <person name="Xia Q."/>
            <person name="Zhang R."/>
            <person name="Dong Y."/>
        </authorList>
    </citation>
    <scope>NUCLEOTIDE SEQUENCE [LARGE SCALE GENOMIC DNA]</scope>
    <source>
        <tissue evidence="2">Leaf</tissue>
    </source>
</reference>
<gene>
    <name evidence="2" type="ORF">DEO72_LG11g1687</name>
</gene>
<dbReference type="AlphaFoldDB" id="A0A4D6NLK0"/>
<evidence type="ECO:0000313" key="3">
    <source>
        <dbReference type="Proteomes" id="UP000501690"/>
    </source>
</evidence>
<name>A0A4D6NLK0_VIGUN</name>
<dbReference type="EMBL" id="CP039355">
    <property type="protein sequence ID" value="QCE14683.1"/>
    <property type="molecule type" value="Genomic_DNA"/>
</dbReference>
<protein>
    <submittedName>
        <fullName evidence="2">Uncharacterized protein</fullName>
    </submittedName>
</protein>
<evidence type="ECO:0000256" key="1">
    <source>
        <dbReference type="SAM" id="MobiDB-lite"/>
    </source>
</evidence>
<proteinExistence type="predicted"/>
<sequence>MSKHFNPTLSRHSNSQFTSCIAPKFITKPFHTCISEYPTFRSILLRAQFREPPFSSSSSYLYNNTLLSLSTATTATTPFDHCRCVTSGSAAPPFLASSLSSLSRLSPCHHTPPSLPPRSSGHRRDVAFASVAPPFRP</sequence>